<dbReference type="InterPro" id="IPR001005">
    <property type="entry name" value="SANT/Myb"/>
</dbReference>
<comment type="caution">
    <text evidence="3">The sequence shown here is derived from an EMBL/GenBank/DDBJ whole genome shotgun (WGS) entry which is preliminary data.</text>
</comment>
<name>A0A177B0P8_9BILA</name>
<evidence type="ECO:0000313" key="4">
    <source>
        <dbReference type="Proteomes" id="UP000078046"/>
    </source>
</evidence>
<dbReference type="SUPFAM" id="SSF46689">
    <property type="entry name" value="Homeodomain-like"/>
    <property type="match status" value="1"/>
</dbReference>
<evidence type="ECO:0000259" key="2">
    <source>
        <dbReference type="PROSITE" id="PS51293"/>
    </source>
</evidence>
<feature type="region of interest" description="Disordered" evidence="1">
    <location>
        <begin position="65"/>
        <end position="96"/>
    </location>
</feature>
<dbReference type="EMBL" id="LWCA01000574">
    <property type="protein sequence ID" value="OAF67796.1"/>
    <property type="molecule type" value="Genomic_DNA"/>
</dbReference>
<dbReference type="InterPro" id="IPR017884">
    <property type="entry name" value="SANT_dom"/>
</dbReference>
<dbReference type="Gene3D" id="1.10.10.60">
    <property type="entry name" value="Homeodomain-like"/>
    <property type="match status" value="1"/>
</dbReference>
<accession>A0A177B0P8</accession>
<reference evidence="3 4" key="1">
    <citation type="submission" date="2016-04" db="EMBL/GenBank/DDBJ databases">
        <title>The genome of Intoshia linei affirms orthonectids as highly simplified spiralians.</title>
        <authorList>
            <person name="Mikhailov K.V."/>
            <person name="Slusarev G.S."/>
            <person name="Nikitin M.A."/>
            <person name="Logacheva M.D."/>
            <person name="Penin A."/>
            <person name="Aleoshin V."/>
            <person name="Panchin Y.V."/>
        </authorList>
    </citation>
    <scope>NUCLEOTIDE SEQUENCE [LARGE SCALE GENOMIC DNA]</scope>
    <source>
        <strain evidence="3">Intl2013</strain>
        <tissue evidence="3">Whole animal</tissue>
    </source>
</reference>
<evidence type="ECO:0000313" key="3">
    <source>
        <dbReference type="EMBL" id="OAF67796.1"/>
    </source>
</evidence>
<feature type="compositionally biased region" description="Acidic residues" evidence="1">
    <location>
        <begin position="78"/>
        <end position="93"/>
    </location>
</feature>
<dbReference type="InterPro" id="IPR009057">
    <property type="entry name" value="Homeodomain-like_sf"/>
</dbReference>
<organism evidence="3 4">
    <name type="scientific">Intoshia linei</name>
    <dbReference type="NCBI Taxonomy" id="1819745"/>
    <lineage>
        <taxon>Eukaryota</taxon>
        <taxon>Metazoa</taxon>
        <taxon>Spiralia</taxon>
        <taxon>Lophotrochozoa</taxon>
        <taxon>Mesozoa</taxon>
        <taxon>Orthonectida</taxon>
        <taxon>Rhopaluridae</taxon>
        <taxon>Intoshia</taxon>
    </lineage>
</organism>
<evidence type="ECO:0000256" key="1">
    <source>
        <dbReference type="SAM" id="MobiDB-lite"/>
    </source>
</evidence>
<feature type="domain" description="SANT" evidence="2">
    <location>
        <begin position="229"/>
        <end position="280"/>
    </location>
</feature>
<dbReference type="PROSITE" id="PS51293">
    <property type="entry name" value="SANT"/>
    <property type="match status" value="1"/>
</dbReference>
<dbReference type="AlphaFoldDB" id="A0A177B0P8"/>
<dbReference type="SMART" id="SM00717">
    <property type="entry name" value="SANT"/>
    <property type="match status" value="1"/>
</dbReference>
<gene>
    <name evidence="3" type="ORF">A3Q56_04365</name>
</gene>
<keyword evidence="4" id="KW-1185">Reference proteome</keyword>
<protein>
    <recommendedName>
        <fullName evidence="2">SANT domain-containing protein</fullName>
    </recommendedName>
</protein>
<feature type="region of interest" description="Disordered" evidence="1">
    <location>
        <begin position="1"/>
        <end position="22"/>
    </location>
</feature>
<sequence>MENEMNVPDYYYANGSNPNGVSKSDLLMRSFNVFKTKRSDEIVQQGEEGENDESVHLSCISEARQDDLNETTTSPASETDENIQEPNVDDEQPNENGNEIKQQMINCRIDSNGKANIPITLNGYYLIPTKKVGVFVIPEKKEDVYEDTIYSYDANDMREYLETYRDLVYTAISFDRNMSADATMERYFVPLHSREAYNIIKKCKYDFFYALNKAKLCITSNMRIIIDDNEDLMWEKEEVFKFETALFKYGKNFLRIKKCISTRNVEEVSNFYSNWKSNDEDTYLSCFNKNKSISDILNSRLRNEANRYSHLM</sequence>
<dbReference type="Proteomes" id="UP000078046">
    <property type="component" value="Unassembled WGS sequence"/>
</dbReference>
<proteinExistence type="predicted"/>